<accession>I3SZ27</accession>
<organism evidence="1">
    <name type="scientific">Lotus japonicus</name>
    <name type="common">Lotus corniculatus var. japonicus</name>
    <dbReference type="NCBI Taxonomy" id="34305"/>
    <lineage>
        <taxon>Eukaryota</taxon>
        <taxon>Viridiplantae</taxon>
        <taxon>Streptophyta</taxon>
        <taxon>Embryophyta</taxon>
        <taxon>Tracheophyta</taxon>
        <taxon>Spermatophyta</taxon>
        <taxon>Magnoliopsida</taxon>
        <taxon>eudicotyledons</taxon>
        <taxon>Gunneridae</taxon>
        <taxon>Pentapetalae</taxon>
        <taxon>rosids</taxon>
        <taxon>fabids</taxon>
        <taxon>Fabales</taxon>
        <taxon>Fabaceae</taxon>
        <taxon>Papilionoideae</taxon>
        <taxon>50 kb inversion clade</taxon>
        <taxon>NPAAA clade</taxon>
        <taxon>Hologalegina</taxon>
        <taxon>robinioid clade</taxon>
        <taxon>Loteae</taxon>
        <taxon>Lotus</taxon>
    </lineage>
</organism>
<proteinExistence type="evidence at transcript level"/>
<evidence type="ECO:0008006" key="2">
    <source>
        <dbReference type="Google" id="ProtNLM"/>
    </source>
</evidence>
<dbReference type="AlphaFoldDB" id="I3SZ27"/>
<dbReference type="EMBL" id="BT145725">
    <property type="protein sequence ID" value="AFK45519.1"/>
    <property type="molecule type" value="mRNA"/>
</dbReference>
<reference evidence="1" key="1">
    <citation type="submission" date="2012-05" db="EMBL/GenBank/DDBJ databases">
        <authorList>
            <person name="Krishnakumar V."/>
            <person name="Cheung F."/>
            <person name="Xiao Y."/>
            <person name="Chan A."/>
            <person name="Moskal W.A."/>
            <person name="Town C.D."/>
        </authorList>
    </citation>
    <scope>NUCLEOTIDE SEQUENCE</scope>
</reference>
<dbReference type="PANTHER" id="PTHR46361:SF4">
    <property type="entry name" value="DISHEVELLED_EGL-10_LECKSTRIN DOMAIN PROTEIN"/>
    <property type="match status" value="1"/>
</dbReference>
<sequence length="101" mass="11790">MVQSLAQRVRFFSPYRVAEELRCAAREFFESDGIEVDLEKRTIHLTPIFKWYSMDFGQEKNIVKWIINYLDANKAGLLTHLLADGGPVNISYKNYDWSINS</sequence>
<dbReference type="PANTHER" id="PTHR46361">
    <property type="entry name" value="ELECTRON CARRIER/ PROTEIN DISULFIDE OXIDOREDUCTASE"/>
    <property type="match status" value="1"/>
</dbReference>
<name>I3SZ27_LOTJA</name>
<evidence type="ECO:0000313" key="1">
    <source>
        <dbReference type="EMBL" id="AFK45519.1"/>
    </source>
</evidence>
<protein>
    <recommendedName>
        <fullName evidence="2">DUF547 domain-containing protein</fullName>
    </recommendedName>
</protein>